<dbReference type="NCBIfam" id="NF037980">
    <property type="entry name" value="T2SS_GspK"/>
    <property type="match status" value="1"/>
</dbReference>
<keyword evidence="15" id="KW-1185">Reference proteome</keyword>
<evidence type="ECO:0000256" key="1">
    <source>
        <dbReference type="ARBA" id="ARBA00004533"/>
    </source>
</evidence>
<reference evidence="14" key="1">
    <citation type="journal article" date="2022" name="Arch. Microbiol.">
        <title>Thiomicrorhabdus immobilis sp. nov., a mesophilic sulfur-oxidizing bacterium isolated from sediment of a brackish lake in northern Japan.</title>
        <authorList>
            <person name="Kojima H."/>
            <person name="Mochizuki J."/>
            <person name="Kanda M."/>
            <person name="Watanabe T."/>
            <person name="Fukui M."/>
        </authorList>
    </citation>
    <scope>NUCLEOTIDE SEQUENCE</scope>
    <source>
        <strain evidence="14">Am19</strain>
    </source>
</reference>
<dbReference type="PANTHER" id="PTHR38831:SF1">
    <property type="entry name" value="TYPE II SECRETION SYSTEM PROTEIN K-RELATED"/>
    <property type="match status" value="1"/>
</dbReference>
<evidence type="ECO:0000256" key="11">
    <source>
        <dbReference type="SAM" id="Phobius"/>
    </source>
</evidence>
<dbReference type="RefSeq" id="WP_237261788.1">
    <property type="nucleotide sequence ID" value="NZ_AP024202.1"/>
</dbReference>
<evidence type="ECO:0000256" key="4">
    <source>
        <dbReference type="ARBA" id="ARBA00022475"/>
    </source>
</evidence>
<comment type="subcellular location">
    <subcellularLocation>
        <location evidence="1 10">Cell inner membrane</location>
    </subcellularLocation>
</comment>
<dbReference type="InterPro" id="IPR005628">
    <property type="entry name" value="GspK"/>
</dbReference>
<evidence type="ECO:0000313" key="14">
    <source>
        <dbReference type="EMBL" id="BCN94323.1"/>
    </source>
</evidence>
<evidence type="ECO:0000256" key="6">
    <source>
        <dbReference type="ARBA" id="ARBA00022692"/>
    </source>
</evidence>
<evidence type="ECO:0000313" key="15">
    <source>
        <dbReference type="Proteomes" id="UP001054820"/>
    </source>
</evidence>
<dbReference type="EMBL" id="AP024202">
    <property type="protein sequence ID" value="BCN94323.1"/>
    <property type="molecule type" value="Genomic_DNA"/>
</dbReference>
<evidence type="ECO:0000259" key="13">
    <source>
        <dbReference type="Pfam" id="PF21687"/>
    </source>
</evidence>
<name>A0ABN6CZE1_9GAMM</name>
<organism evidence="14 15">
    <name type="scientific">Thiomicrorhabdus immobilis</name>
    <dbReference type="NCBI Taxonomy" id="2791037"/>
    <lineage>
        <taxon>Bacteria</taxon>
        <taxon>Pseudomonadati</taxon>
        <taxon>Pseudomonadota</taxon>
        <taxon>Gammaproteobacteria</taxon>
        <taxon>Thiotrichales</taxon>
        <taxon>Piscirickettsiaceae</taxon>
        <taxon>Thiomicrorhabdus</taxon>
    </lineage>
</organism>
<keyword evidence="8 11" id="KW-1133">Transmembrane helix</keyword>
<dbReference type="Pfam" id="PF03934">
    <property type="entry name" value="T2SSK"/>
    <property type="match status" value="1"/>
</dbReference>
<evidence type="ECO:0000259" key="12">
    <source>
        <dbReference type="Pfam" id="PF03934"/>
    </source>
</evidence>
<protein>
    <recommendedName>
        <fullName evidence="10">Type II secretion system protein K</fullName>
    </recommendedName>
</protein>
<evidence type="ECO:0000256" key="5">
    <source>
        <dbReference type="ARBA" id="ARBA00022519"/>
    </source>
</evidence>
<keyword evidence="5 10" id="KW-0997">Cell inner membrane</keyword>
<evidence type="ECO:0000256" key="8">
    <source>
        <dbReference type="ARBA" id="ARBA00022989"/>
    </source>
</evidence>
<dbReference type="InterPro" id="IPR049031">
    <property type="entry name" value="T2SSK_SAM-like_1st"/>
</dbReference>
<keyword evidence="7" id="KW-0653">Protein transport</keyword>
<comment type="similarity">
    <text evidence="2 10">Belongs to the GSP K family.</text>
</comment>
<evidence type="ECO:0000256" key="9">
    <source>
        <dbReference type="ARBA" id="ARBA00023136"/>
    </source>
</evidence>
<proteinExistence type="inferred from homology"/>
<gene>
    <name evidence="14" type="primary">gspK</name>
    <name evidence="14" type="ORF">THMIRHAM_21080</name>
</gene>
<dbReference type="Gene3D" id="3.30.1300.30">
    <property type="entry name" value="GSPII I/J protein-like"/>
    <property type="match status" value="1"/>
</dbReference>
<feature type="domain" description="T2SS protein K first SAM-like" evidence="13">
    <location>
        <begin position="132"/>
        <end position="239"/>
    </location>
</feature>
<feature type="transmembrane region" description="Helical" evidence="11">
    <location>
        <begin position="39"/>
        <end position="60"/>
    </location>
</feature>
<evidence type="ECO:0000256" key="7">
    <source>
        <dbReference type="ARBA" id="ARBA00022927"/>
    </source>
</evidence>
<evidence type="ECO:0000256" key="10">
    <source>
        <dbReference type="PIRNR" id="PIRNR002786"/>
    </source>
</evidence>
<dbReference type="SUPFAM" id="SSF158544">
    <property type="entry name" value="GspK insert domain-like"/>
    <property type="match status" value="1"/>
</dbReference>
<dbReference type="SUPFAM" id="SSF54523">
    <property type="entry name" value="Pili subunits"/>
    <property type="match status" value="1"/>
</dbReference>
<keyword evidence="9 10" id="KW-0472">Membrane</keyword>
<dbReference type="PIRSF" id="PIRSF002786">
    <property type="entry name" value="XcpX"/>
    <property type="match status" value="1"/>
</dbReference>
<evidence type="ECO:0000256" key="2">
    <source>
        <dbReference type="ARBA" id="ARBA00007246"/>
    </source>
</evidence>
<evidence type="ECO:0000256" key="3">
    <source>
        <dbReference type="ARBA" id="ARBA00022448"/>
    </source>
</evidence>
<keyword evidence="4 10" id="KW-1003">Cell membrane</keyword>
<dbReference type="InterPro" id="IPR038072">
    <property type="entry name" value="GspK_central_sf"/>
</dbReference>
<keyword evidence="6 11" id="KW-0812">Transmembrane</keyword>
<dbReference type="PANTHER" id="PTHR38831">
    <property type="entry name" value="TYPE II SECRETION SYSTEM PROTEIN K"/>
    <property type="match status" value="1"/>
</dbReference>
<dbReference type="InterPro" id="IPR049179">
    <property type="entry name" value="T2SSK_SAM-like_2nd"/>
</dbReference>
<accession>A0ABN6CZE1</accession>
<dbReference type="InterPro" id="IPR045584">
    <property type="entry name" value="Pilin-like"/>
</dbReference>
<dbReference type="Proteomes" id="UP001054820">
    <property type="component" value="Chromosome"/>
</dbReference>
<sequence>MLDSTTKQMIGKWLLGLLNPQSKKAGVSGKLPVNSQKGFALLTVLLVVALVSMVSSQLLYDQQVHIQRSSYMIHQAHSVSVAFGFEDWVKKGLKADLKNNKTDDLTEQWAQPLIPVAFAEGIVSGKLTDLQAKLNLNNVLVGNETQRGFWKKMIERYLEQSLPEQSMVGFADVVQDWVDADDERLAMGAESDSYLLNQPAYRTANQPMVMVSELKNLQGMQALTAQQFDKIGRYFAALPTVTAINVNTADVPVLMALTDWLTEDIAKQWLQVRKQEPAEEISRFYSFLEEQTGFSAEEIVKDLPTDVIAVKTDYFLLQAQVDYGEVKQVVSSIFNRKSENEVTLVQRWLSVA</sequence>
<feature type="domain" description="T2SS protein K second SAM-like" evidence="12">
    <location>
        <begin position="244"/>
        <end position="296"/>
    </location>
</feature>
<keyword evidence="3 10" id="KW-0813">Transport</keyword>
<dbReference type="Pfam" id="PF21687">
    <property type="entry name" value="T2SSK_1st"/>
    <property type="match status" value="1"/>
</dbReference>
<dbReference type="Gene3D" id="1.10.40.60">
    <property type="entry name" value="EpsJ-like"/>
    <property type="match status" value="2"/>
</dbReference>